<evidence type="ECO:0000256" key="2">
    <source>
        <dbReference type="ARBA" id="ARBA00007400"/>
    </source>
</evidence>
<feature type="transmembrane region" description="Helical" evidence="7">
    <location>
        <begin position="335"/>
        <end position="354"/>
    </location>
</feature>
<reference evidence="9 11" key="2">
    <citation type="submission" date="2015-09" db="EMBL/GenBank/DDBJ databases">
        <authorList>
            <person name="Rodrigo-Torres L."/>
            <person name="Arahal D.R."/>
        </authorList>
    </citation>
    <scope>NUCLEOTIDE SEQUENCE [LARGE SCALE GENOMIC DNA]</scope>
    <source>
        <strain evidence="9 11">CECT 5118</strain>
    </source>
</reference>
<evidence type="ECO:0000259" key="8">
    <source>
        <dbReference type="Pfam" id="PF01757"/>
    </source>
</evidence>
<name>A0A0P1FG62_9RHOB</name>
<protein>
    <submittedName>
        <fullName evidence="10">Acyltransferase family protein</fullName>
    </submittedName>
</protein>
<dbReference type="PANTHER" id="PTHR40074:SF2">
    <property type="entry name" value="O-ACETYLTRANSFERASE WECH"/>
    <property type="match status" value="1"/>
</dbReference>
<dbReference type="EMBL" id="CYSC01000016">
    <property type="protein sequence ID" value="CUH71091.1"/>
    <property type="molecule type" value="Genomic_DNA"/>
</dbReference>
<dbReference type="GO" id="GO:0005886">
    <property type="term" value="C:plasma membrane"/>
    <property type="evidence" value="ECO:0007669"/>
    <property type="project" value="UniProtKB-SubCell"/>
</dbReference>
<dbReference type="Proteomes" id="UP000051887">
    <property type="component" value="Unassembled WGS sequence"/>
</dbReference>
<comment type="similarity">
    <text evidence="2">Belongs to the acyltransferase 3 family.</text>
</comment>
<evidence type="ECO:0000313" key="11">
    <source>
        <dbReference type="Proteomes" id="UP000051086"/>
    </source>
</evidence>
<evidence type="ECO:0000256" key="1">
    <source>
        <dbReference type="ARBA" id="ARBA00004651"/>
    </source>
</evidence>
<comment type="subcellular location">
    <subcellularLocation>
        <location evidence="1">Cell membrane</location>
        <topology evidence="1">Multi-pass membrane protein</topology>
    </subcellularLocation>
</comment>
<feature type="transmembrane region" description="Helical" evidence="7">
    <location>
        <begin position="93"/>
        <end position="110"/>
    </location>
</feature>
<keyword evidence="10" id="KW-0808">Transferase</keyword>
<evidence type="ECO:0000313" key="12">
    <source>
        <dbReference type="Proteomes" id="UP000051887"/>
    </source>
</evidence>
<feature type="domain" description="Acyltransferase 3" evidence="8">
    <location>
        <begin position="10"/>
        <end position="349"/>
    </location>
</feature>
<feature type="transmembrane region" description="Helical" evidence="7">
    <location>
        <begin position="203"/>
        <end position="223"/>
    </location>
</feature>
<dbReference type="AlphaFoldDB" id="A0A0P1FG62"/>
<keyword evidence="6 7" id="KW-0472">Membrane</keyword>
<dbReference type="GO" id="GO:0016413">
    <property type="term" value="F:O-acetyltransferase activity"/>
    <property type="evidence" value="ECO:0007669"/>
    <property type="project" value="TreeGrafter"/>
</dbReference>
<sequence length="381" mass="42715">MQDIKTSRHTWIDGLRLCAGVSMVGLHATSNSAGLPFPEAAAAERIAPMLLRAVLYTARTELFLLISVFLLLLSLDRRPRGYRATIAQQARRLLPPFVFWTLFYALYNLLKAGAFNYHPQALDQLTDPVAWAGFLLLGDVKYHMHFIPTLIGLLLLYPLFLAAVTRPWMGILVILGLLAKWHLDAWAYRTLWDSPSLPYVLRVIKILSYSGYGFAAAALAGLWLRHGSKLAMRTLWPLLAICAVFALVLMWLKLQTMAIVIQTGAWAYGNEPGYWADFLMPLVLMSLAMLLCGLNWPEKLAVWAPYSFGIYLCHPIFLDLAEIFIPAGWSPNLNIATKIAFALPMTICLIRTIACSQHLGWTIGLGQLPQVTLPKRRSLRP</sequence>
<accession>A0A0P1FG62</accession>
<organism evidence="10 12">
    <name type="scientific">Thalassovita autumnalis</name>
    <dbReference type="NCBI Taxonomy" id="2072972"/>
    <lineage>
        <taxon>Bacteria</taxon>
        <taxon>Pseudomonadati</taxon>
        <taxon>Pseudomonadota</taxon>
        <taxon>Alphaproteobacteria</taxon>
        <taxon>Rhodobacterales</taxon>
        <taxon>Roseobacteraceae</taxon>
        <taxon>Thalassovita</taxon>
    </lineage>
</organism>
<dbReference type="Pfam" id="PF01757">
    <property type="entry name" value="Acyl_transf_3"/>
    <property type="match status" value="1"/>
</dbReference>
<evidence type="ECO:0000256" key="4">
    <source>
        <dbReference type="ARBA" id="ARBA00022692"/>
    </source>
</evidence>
<evidence type="ECO:0000313" key="9">
    <source>
        <dbReference type="EMBL" id="CUH67047.1"/>
    </source>
</evidence>
<dbReference type="OrthoDB" id="1072135at2"/>
<proteinExistence type="inferred from homology"/>
<feature type="transmembrane region" description="Helical" evidence="7">
    <location>
        <begin position="167"/>
        <end position="183"/>
    </location>
</feature>
<dbReference type="PANTHER" id="PTHR40074">
    <property type="entry name" value="O-ACETYLTRANSFERASE WECH"/>
    <property type="match status" value="1"/>
</dbReference>
<evidence type="ECO:0000256" key="6">
    <source>
        <dbReference type="ARBA" id="ARBA00023136"/>
    </source>
</evidence>
<feature type="transmembrane region" description="Helical" evidence="7">
    <location>
        <begin position="142"/>
        <end position="160"/>
    </location>
</feature>
<dbReference type="RefSeq" id="WP_058242408.1">
    <property type="nucleotide sequence ID" value="NZ_CYSB01000028.1"/>
</dbReference>
<dbReference type="EMBL" id="CYSB01000028">
    <property type="protein sequence ID" value="CUH67047.1"/>
    <property type="molecule type" value="Genomic_DNA"/>
</dbReference>
<keyword evidence="4 7" id="KW-0812">Transmembrane</keyword>
<evidence type="ECO:0000313" key="10">
    <source>
        <dbReference type="EMBL" id="CUH71091.1"/>
    </source>
</evidence>
<feature type="transmembrane region" description="Helical" evidence="7">
    <location>
        <begin position="53"/>
        <end position="73"/>
    </location>
</feature>
<feature type="transmembrane region" description="Helical" evidence="7">
    <location>
        <begin position="235"/>
        <end position="254"/>
    </location>
</feature>
<reference evidence="10 12" key="1">
    <citation type="submission" date="2015-09" db="EMBL/GenBank/DDBJ databases">
        <authorList>
            <consortium name="Swine Surveillance"/>
        </authorList>
    </citation>
    <scope>NUCLEOTIDE SEQUENCE [LARGE SCALE GENOMIC DNA]</scope>
    <source>
        <strain evidence="10 12">5120</strain>
    </source>
</reference>
<keyword evidence="3" id="KW-1003">Cell membrane</keyword>
<keyword evidence="11" id="KW-1185">Reference proteome</keyword>
<evidence type="ECO:0000256" key="3">
    <source>
        <dbReference type="ARBA" id="ARBA00022475"/>
    </source>
</evidence>
<feature type="transmembrane region" description="Helical" evidence="7">
    <location>
        <begin position="308"/>
        <end position="329"/>
    </location>
</feature>
<feature type="transmembrane region" description="Helical" evidence="7">
    <location>
        <begin position="274"/>
        <end position="296"/>
    </location>
</feature>
<gene>
    <name evidence="9" type="ORF">TL5118_02015</name>
    <name evidence="10" type="ORF">TL5120_00871</name>
</gene>
<dbReference type="GO" id="GO:0009246">
    <property type="term" value="P:enterobacterial common antigen biosynthetic process"/>
    <property type="evidence" value="ECO:0007669"/>
    <property type="project" value="TreeGrafter"/>
</dbReference>
<keyword evidence="10" id="KW-0012">Acyltransferase</keyword>
<dbReference type="InterPro" id="IPR002656">
    <property type="entry name" value="Acyl_transf_3_dom"/>
</dbReference>
<keyword evidence="5 7" id="KW-1133">Transmembrane helix</keyword>
<dbReference type="Proteomes" id="UP000051086">
    <property type="component" value="Unassembled WGS sequence"/>
</dbReference>
<evidence type="ECO:0000256" key="7">
    <source>
        <dbReference type="SAM" id="Phobius"/>
    </source>
</evidence>
<evidence type="ECO:0000256" key="5">
    <source>
        <dbReference type="ARBA" id="ARBA00022989"/>
    </source>
</evidence>